<sequence length="172" mass="20272">MEHHPSGGSPFRNGVPRYLLVREFLNARVSETKLLCHSLKRKLGEDLFGSSAVSGKSRRRATSPRSWKFWQRDERKRKRKGGNEDENEEERLPREKRRKETRKESWRKERGKLATHEWLAKRCAHFSLLLSILRLDFIFRSLSLALRSMPMKNKHAPSQSEMNTMATRDLVT</sequence>
<evidence type="ECO:0000313" key="3">
    <source>
        <dbReference type="Proteomes" id="UP000198341"/>
    </source>
</evidence>
<organism evidence="2 3">
    <name type="scientific">Bathycoccus prasinos</name>
    <dbReference type="NCBI Taxonomy" id="41875"/>
    <lineage>
        <taxon>Eukaryota</taxon>
        <taxon>Viridiplantae</taxon>
        <taxon>Chlorophyta</taxon>
        <taxon>Mamiellophyceae</taxon>
        <taxon>Mamiellales</taxon>
        <taxon>Bathycoccaceae</taxon>
        <taxon>Bathycoccus</taxon>
    </lineage>
</organism>
<dbReference type="GeneID" id="19013806"/>
<keyword evidence="3" id="KW-1185">Reference proteome</keyword>
<dbReference type="Proteomes" id="UP000198341">
    <property type="component" value="Chromosome 9"/>
</dbReference>
<reference evidence="2 3" key="1">
    <citation type="submission" date="2011-10" db="EMBL/GenBank/DDBJ databases">
        <authorList>
            <person name="Genoscope - CEA"/>
        </authorList>
    </citation>
    <scope>NUCLEOTIDE SEQUENCE [LARGE SCALE GENOMIC DNA]</scope>
    <source>
        <strain evidence="2 3">RCC 1105</strain>
    </source>
</reference>
<dbReference type="RefSeq" id="XP_007511182.1">
    <property type="nucleotide sequence ID" value="XM_007511120.1"/>
</dbReference>
<evidence type="ECO:0000313" key="2">
    <source>
        <dbReference type="EMBL" id="CCO66742.1"/>
    </source>
</evidence>
<dbReference type="KEGG" id="bpg:Bathy09g02990"/>
<protein>
    <submittedName>
        <fullName evidence="2">Uncharacterized protein</fullName>
    </submittedName>
</protein>
<dbReference type="EMBL" id="FO082270">
    <property type="protein sequence ID" value="CCO66742.1"/>
    <property type="molecule type" value="Genomic_DNA"/>
</dbReference>
<proteinExistence type="predicted"/>
<dbReference type="AlphaFoldDB" id="K8F3W4"/>
<accession>K8F3W4</accession>
<gene>
    <name evidence="2" type="ORF">Bathy09g02990</name>
</gene>
<evidence type="ECO:0000256" key="1">
    <source>
        <dbReference type="SAM" id="MobiDB-lite"/>
    </source>
</evidence>
<feature type="region of interest" description="Disordered" evidence="1">
    <location>
        <begin position="53"/>
        <end position="107"/>
    </location>
</feature>
<name>K8F3W4_9CHLO</name>